<dbReference type="Gene3D" id="3.30.460.10">
    <property type="entry name" value="Beta Polymerase, domain 2"/>
    <property type="match status" value="1"/>
</dbReference>
<sequence>MLKKKLSSYTDGLKVLMQHGEKLRDMTENQQKIIHRLSPYPALQATFQHCLLFRHGTTDLSFAVKGSLVSGEVDGLSDIDLYINVADFTQLSAVQSAFVQHIREYGELLTWFRAEHINMPDLLVFYLKVDGELVKVDAEIICLQQQNQVLPEKFLSLQENGDIFDEQPKERQQPVDFALIYRKFCAWQWFIYCKIARGELFQAARSIDFSREHALLILIRIHMDLPPMDGHRRIEQLLPDDILQQLSLTYPHHLNKQSMFDCLTQLSEIFAHYWAQLMVVKPVTHDNQLLERINQQIHEHYSKSGNS</sequence>
<dbReference type="RefSeq" id="WP_143693115.1">
    <property type="nucleotide sequence ID" value="NZ_AP024883.1"/>
</dbReference>
<gene>
    <name evidence="1" type="ORF">SBX37_11435</name>
</gene>
<evidence type="ECO:0000313" key="1">
    <source>
        <dbReference type="EMBL" id="MDW6003460.1"/>
    </source>
</evidence>
<protein>
    <recommendedName>
        <fullName evidence="3">Polymerase nucleotidyl transferase domain-containing protein</fullName>
    </recommendedName>
</protein>
<organism evidence="1 2">
    <name type="scientific">Vibrio mangrovi</name>
    <dbReference type="NCBI Taxonomy" id="474394"/>
    <lineage>
        <taxon>Bacteria</taxon>
        <taxon>Pseudomonadati</taxon>
        <taxon>Pseudomonadota</taxon>
        <taxon>Gammaproteobacteria</taxon>
        <taxon>Vibrionales</taxon>
        <taxon>Vibrionaceae</taxon>
        <taxon>Vibrio</taxon>
    </lineage>
</organism>
<evidence type="ECO:0000313" key="2">
    <source>
        <dbReference type="Proteomes" id="UP001283366"/>
    </source>
</evidence>
<dbReference type="InterPro" id="IPR043519">
    <property type="entry name" value="NT_sf"/>
</dbReference>
<name>A0ABU4I844_9VIBR</name>
<accession>A0ABU4I844</accession>
<comment type="caution">
    <text evidence="1">The sequence shown here is derived from an EMBL/GenBank/DDBJ whole genome shotgun (WGS) entry which is preliminary data.</text>
</comment>
<dbReference type="Proteomes" id="UP001283366">
    <property type="component" value="Unassembled WGS sequence"/>
</dbReference>
<evidence type="ECO:0008006" key="3">
    <source>
        <dbReference type="Google" id="ProtNLM"/>
    </source>
</evidence>
<proteinExistence type="predicted"/>
<dbReference type="Gene3D" id="1.20.120.330">
    <property type="entry name" value="Nucleotidyltransferases domain 2"/>
    <property type="match status" value="1"/>
</dbReference>
<reference evidence="1 2" key="1">
    <citation type="submission" date="2023-11" db="EMBL/GenBank/DDBJ databases">
        <title>Plant-associative lifestyle of Vibrio porteresiae and its evolutionary dynamics.</title>
        <authorList>
            <person name="Rameshkumar N."/>
            <person name="Kirti K."/>
        </authorList>
    </citation>
    <scope>NUCLEOTIDE SEQUENCE [LARGE SCALE GENOMIC DNA]</scope>
    <source>
        <strain evidence="1 2">MSSRF38</strain>
    </source>
</reference>
<keyword evidence="2" id="KW-1185">Reference proteome</keyword>
<dbReference type="EMBL" id="JAWRCO010000001">
    <property type="protein sequence ID" value="MDW6003460.1"/>
    <property type="molecule type" value="Genomic_DNA"/>
</dbReference>